<evidence type="ECO:0000256" key="3">
    <source>
        <dbReference type="ARBA" id="ARBA00019619"/>
    </source>
</evidence>
<keyword evidence="6 9" id="KW-0804">Transcription</keyword>
<comment type="subunit">
    <text evidence="9">Component of the Mediator complex.</text>
</comment>
<evidence type="ECO:0000313" key="13">
    <source>
        <dbReference type="Proteomes" id="UP000237438"/>
    </source>
</evidence>
<dbReference type="GO" id="GO:0006357">
    <property type="term" value="P:regulation of transcription by RNA polymerase II"/>
    <property type="evidence" value="ECO:0007669"/>
    <property type="project" value="InterPro"/>
</dbReference>
<comment type="subcellular location">
    <subcellularLocation>
        <location evidence="1 9">Nucleus</location>
    </subcellularLocation>
</comment>
<evidence type="ECO:0000259" key="11">
    <source>
        <dbReference type="Pfam" id="PF08638"/>
    </source>
</evidence>
<sequence>MADDGSHARPQSSYADTKKEKVTELSSKNLQRSMGKNNDLPPEILHITQGYISLKTLIARLAQKTHRDLLKTVIDLAQMPTPTLKANSNGTQVITVDDTSTENLAKKLRILKFVTEAHEAWTKALVITGWSRKAEDVSKIIDLKVHLDARLQDYVAAIDQMAHDKRGYIHARLPNPDIKTALEVMETGKASWMPEVGLYSDFHVLNFELITQLGYIPPPQFDAYDIMEVLADLNTSLSTRLQLNEYDSLPYYFRNFQIKSGRVTFIVAGEFELDLTIAEETPEAQYWFLDLRFLFTPCLKILSPNLRFYLENKINEILSKDGLSGCYNVLHDLVLTYKINEFRRQAVTLANHRWIHSVKVEVLNRSICIQYWIERFHKIPKENKMPKNWLILGVHSGVSKNIRSSVRETRRLGVRWFRESKEQKDVEILIDDVNLSAESLLTTVTSKHISYILTSICEKLRSKPLYANQDLSISLQISENDSVESKLMVQLTADVYLSVRIEPVSGLFIFEPPTRRIFDFQRRLNAVVIDPANRAHEYIEQLRYAILYDSLLAHGWTTGFKNIRNPGVNALEMKRIFKDAAQVHWFKRAGLPQECYLTISFNAAGESWSLVQTTIVSDPTNPKGIMVIPTQIKMPVLVVSPKISHKFMISIYIYSVALLTYHGNLKYLWSRRHFYMLIPNVKREALNIPFIYLKLSDLLTSLKTQPSTPKSWVKDFVRLNFHGVQSLPQLSIIEKTQGTTPQALGTKAQSNPDKEEREDQAIMIAEVQMQRPIPRPLIFVHKEFDRDIEFHPATGTFCFRLYSSIGTSVIADLTQNLVKIERLVKYIRVLEKYEKKLICTKICLNKLEFSYKGIPHLGDENITESTELVYRAAIRFNPEDENFLVLEFEKGNPHIRIADYLTILLNSSLGLDGVAKAIPLSTPVLQVIEAIEEAWASPTTRKYGIVVVNARAVDWYIIRYILTNQKSNSSNVIHQSQKFLFEVRLCNRKGEAWWHVRRYELPKPSIPFLSLEESKKRVSKQDDLDEALGPLWKTSGKNWEGMRDSAVSKCEGIVELLKRLDNIMQDFSIRNTRNSRGFT</sequence>
<feature type="domain" description="Mediator complex subunit MED14 N-terminal" evidence="11">
    <location>
        <begin position="51"/>
        <end position="278"/>
    </location>
</feature>
<evidence type="ECO:0000313" key="12">
    <source>
        <dbReference type="EMBL" id="POS85131.1"/>
    </source>
</evidence>
<keyword evidence="5 9" id="KW-0010">Activator</keyword>
<protein>
    <recommendedName>
        <fullName evidence="3 9">Mediator of RNA polymerase II transcription subunit 14</fullName>
    </recommendedName>
    <alternativeName>
        <fullName evidence="8 9">Mediator complex subunit 14</fullName>
    </alternativeName>
</protein>
<evidence type="ECO:0000256" key="6">
    <source>
        <dbReference type="ARBA" id="ARBA00023163"/>
    </source>
</evidence>
<evidence type="ECO:0000256" key="8">
    <source>
        <dbReference type="ARBA" id="ARBA00032007"/>
    </source>
</evidence>
<keyword evidence="7 9" id="KW-0539">Nucleus</keyword>
<name>A0A2S4PSY4_9PEZI</name>
<gene>
    <name evidence="12" type="ORF">EPUL_003911</name>
</gene>
<dbReference type="InterPro" id="IPR055122">
    <property type="entry name" value="Med14_N"/>
</dbReference>
<proteinExistence type="inferred from homology"/>
<keyword evidence="4 9" id="KW-0805">Transcription regulation</keyword>
<dbReference type="EMBL" id="PEDP01000717">
    <property type="protein sequence ID" value="POS85131.1"/>
    <property type="molecule type" value="Genomic_DNA"/>
</dbReference>
<dbReference type="Proteomes" id="UP000237438">
    <property type="component" value="Unassembled WGS sequence"/>
</dbReference>
<comment type="similarity">
    <text evidence="2 9">Belongs to the Mediator complex subunit 14 family.</text>
</comment>
<reference evidence="12 13" key="1">
    <citation type="submission" date="2017-10" db="EMBL/GenBank/DDBJ databases">
        <title>Development of genomic resources for the powdery mildew, Erysiphe pulchra.</title>
        <authorList>
            <person name="Wadl P.A."/>
            <person name="Mack B.M."/>
            <person name="Moore G."/>
            <person name="Beltz S.B."/>
        </authorList>
    </citation>
    <scope>NUCLEOTIDE SEQUENCE [LARGE SCALE GENOMIC DNA]</scope>
    <source>
        <strain evidence="12">Cflorida</strain>
    </source>
</reference>
<comment type="function">
    <text evidence="9">Component of the Mediator complex, a coactivator involved in the regulated transcription of nearly all RNA polymerase II-dependent genes. Mediator functions as a bridge to convey information from gene-specific regulatory proteins to the basal RNA polymerase II transcription machinery. Mediator is recruited to promoters by direct interactions with regulatory proteins and serves as a scaffold for the assembly of a functional preinitiation complex with RNA polymerase II and the general transcription factors.</text>
</comment>
<feature type="compositionally biased region" description="Polar residues" evidence="10">
    <location>
        <begin position="24"/>
        <end position="36"/>
    </location>
</feature>
<evidence type="ECO:0000256" key="10">
    <source>
        <dbReference type="SAM" id="MobiDB-lite"/>
    </source>
</evidence>
<dbReference type="InterPro" id="IPR013947">
    <property type="entry name" value="Mediator_Med14"/>
</dbReference>
<organism evidence="12 13">
    <name type="scientific">Erysiphe pulchra</name>
    <dbReference type="NCBI Taxonomy" id="225359"/>
    <lineage>
        <taxon>Eukaryota</taxon>
        <taxon>Fungi</taxon>
        <taxon>Dikarya</taxon>
        <taxon>Ascomycota</taxon>
        <taxon>Pezizomycotina</taxon>
        <taxon>Leotiomycetes</taxon>
        <taxon>Erysiphales</taxon>
        <taxon>Erysiphaceae</taxon>
        <taxon>Erysiphe</taxon>
    </lineage>
</organism>
<dbReference type="GO" id="GO:0070847">
    <property type="term" value="C:core mediator complex"/>
    <property type="evidence" value="ECO:0007669"/>
    <property type="project" value="TreeGrafter"/>
</dbReference>
<dbReference type="Pfam" id="PF26204">
    <property type="entry name" value="Med14_fung"/>
    <property type="match status" value="1"/>
</dbReference>
<feature type="region of interest" description="Disordered" evidence="10">
    <location>
        <begin position="738"/>
        <end position="757"/>
    </location>
</feature>
<feature type="compositionally biased region" description="Polar residues" evidence="10">
    <location>
        <begin position="738"/>
        <end position="751"/>
    </location>
</feature>
<dbReference type="PANTHER" id="PTHR12809">
    <property type="entry name" value="MEDIATOR COMPLEX SUBUNIT"/>
    <property type="match status" value="1"/>
</dbReference>
<evidence type="ECO:0000256" key="7">
    <source>
        <dbReference type="ARBA" id="ARBA00023242"/>
    </source>
</evidence>
<dbReference type="GO" id="GO:0003712">
    <property type="term" value="F:transcription coregulator activity"/>
    <property type="evidence" value="ECO:0007669"/>
    <property type="project" value="UniProtKB-UniRule"/>
</dbReference>
<dbReference type="PANTHER" id="PTHR12809:SF2">
    <property type="entry name" value="MEDIATOR OF RNA POLYMERASE II TRANSCRIPTION SUBUNIT 14"/>
    <property type="match status" value="1"/>
</dbReference>
<evidence type="ECO:0000256" key="4">
    <source>
        <dbReference type="ARBA" id="ARBA00023015"/>
    </source>
</evidence>
<dbReference type="AlphaFoldDB" id="A0A2S4PSY4"/>
<evidence type="ECO:0000256" key="2">
    <source>
        <dbReference type="ARBA" id="ARBA00007813"/>
    </source>
</evidence>
<accession>A0A2S4PSY4</accession>
<evidence type="ECO:0000256" key="5">
    <source>
        <dbReference type="ARBA" id="ARBA00023159"/>
    </source>
</evidence>
<dbReference type="OrthoDB" id="205099at2759"/>
<evidence type="ECO:0000256" key="1">
    <source>
        <dbReference type="ARBA" id="ARBA00004123"/>
    </source>
</evidence>
<feature type="region of interest" description="Disordered" evidence="10">
    <location>
        <begin position="1"/>
        <end position="41"/>
    </location>
</feature>
<dbReference type="GO" id="GO:0016592">
    <property type="term" value="C:mediator complex"/>
    <property type="evidence" value="ECO:0007669"/>
    <property type="project" value="UniProtKB-UniRule"/>
</dbReference>
<keyword evidence="13" id="KW-1185">Reference proteome</keyword>
<dbReference type="Pfam" id="PF08638">
    <property type="entry name" value="Med14"/>
    <property type="match status" value="1"/>
</dbReference>
<evidence type="ECO:0000256" key="9">
    <source>
        <dbReference type="RuleBase" id="RU365082"/>
    </source>
</evidence>
<dbReference type="STRING" id="225359.A0A2S4PSY4"/>
<comment type="caution">
    <text evidence="12">The sequence shown here is derived from an EMBL/GenBank/DDBJ whole genome shotgun (WGS) entry which is preliminary data.</text>
</comment>